<gene>
    <name evidence="3" type="ORF">HNR30_004493</name>
</gene>
<dbReference type="InterPro" id="IPR050700">
    <property type="entry name" value="YIM1/Zinc_Alcohol_DH_Fams"/>
</dbReference>
<dbReference type="Pfam" id="PF13602">
    <property type="entry name" value="ADH_zinc_N_2"/>
    <property type="match status" value="1"/>
</dbReference>
<organism evidence="3 4">
    <name type="scientific">Nonomuraea soli</name>
    <dbReference type="NCBI Taxonomy" id="1032476"/>
    <lineage>
        <taxon>Bacteria</taxon>
        <taxon>Bacillati</taxon>
        <taxon>Actinomycetota</taxon>
        <taxon>Actinomycetes</taxon>
        <taxon>Streptosporangiales</taxon>
        <taxon>Streptosporangiaceae</taxon>
        <taxon>Nonomuraea</taxon>
    </lineage>
</organism>
<dbReference type="PANTHER" id="PTHR11695:SF294">
    <property type="entry name" value="RETICULON-4-INTERACTING PROTEIN 1, MITOCHONDRIAL"/>
    <property type="match status" value="1"/>
</dbReference>
<accession>A0A7W0HRM2</accession>
<sequence length="323" mass="33872">MKAITQRSYGPAETLTLDDIDPPTARDGEVLVRVHASSVNHADWATMTGVPYLSRLAFGLPGPRAKVRGRDLAGTVEAAGAGVTRFRPGDEVYGEAQSGSFAELVAVPEGRLAPKPARLTFEQAAAVPLAGYTALHCLRKGGITAGQHVLINGASGGVGTFAVQIAKATGAEVTGVCSTRNADLVTSLGADHVIDYTRENYTRGPRRYDLILDIAGNHPLSAQRRTLTPTGALVLSSATGGRLLGPMARVIGAVARNRFAGHTLLAPMAVLDAHGLHDLTELVEAGTVTPSIEQTYPLDETPDAMRHFGVRHARAKLVIAVSP</sequence>
<reference evidence="3 4" key="1">
    <citation type="submission" date="2020-07" db="EMBL/GenBank/DDBJ databases">
        <title>Genomic Encyclopedia of Type Strains, Phase IV (KMG-IV): sequencing the most valuable type-strain genomes for metagenomic binning, comparative biology and taxonomic classification.</title>
        <authorList>
            <person name="Goeker M."/>
        </authorList>
    </citation>
    <scope>NUCLEOTIDE SEQUENCE [LARGE SCALE GENOMIC DNA]</scope>
    <source>
        <strain evidence="3 4">DSM 45533</strain>
    </source>
</reference>
<dbReference type="SUPFAM" id="SSF50129">
    <property type="entry name" value="GroES-like"/>
    <property type="match status" value="1"/>
</dbReference>
<evidence type="ECO:0000259" key="2">
    <source>
        <dbReference type="SMART" id="SM00829"/>
    </source>
</evidence>
<dbReference type="AlphaFoldDB" id="A0A7W0HRM2"/>
<dbReference type="Gene3D" id="3.90.180.10">
    <property type="entry name" value="Medium-chain alcohol dehydrogenases, catalytic domain"/>
    <property type="match status" value="1"/>
</dbReference>
<evidence type="ECO:0000313" key="4">
    <source>
        <dbReference type="Proteomes" id="UP000530928"/>
    </source>
</evidence>
<evidence type="ECO:0000313" key="3">
    <source>
        <dbReference type="EMBL" id="MBA2893139.1"/>
    </source>
</evidence>
<dbReference type="InterPro" id="IPR036291">
    <property type="entry name" value="NAD(P)-bd_dom_sf"/>
</dbReference>
<name>A0A7W0HRM2_9ACTN</name>
<comment type="caution">
    <text evidence="3">The sequence shown here is derived from an EMBL/GenBank/DDBJ whole genome shotgun (WGS) entry which is preliminary data.</text>
</comment>
<dbReference type="EMBL" id="JACDUR010000004">
    <property type="protein sequence ID" value="MBA2893139.1"/>
    <property type="molecule type" value="Genomic_DNA"/>
</dbReference>
<dbReference type="PROSITE" id="PS01162">
    <property type="entry name" value="QOR_ZETA_CRYSTAL"/>
    <property type="match status" value="1"/>
</dbReference>
<dbReference type="SMART" id="SM00829">
    <property type="entry name" value="PKS_ER"/>
    <property type="match status" value="1"/>
</dbReference>
<dbReference type="InterPro" id="IPR013154">
    <property type="entry name" value="ADH-like_N"/>
</dbReference>
<dbReference type="Gene3D" id="3.40.50.720">
    <property type="entry name" value="NAD(P)-binding Rossmann-like Domain"/>
    <property type="match status" value="1"/>
</dbReference>
<proteinExistence type="predicted"/>
<protein>
    <submittedName>
        <fullName evidence="3">NADPH:quinone reductase-like Zn-dependent oxidoreductase</fullName>
    </submittedName>
</protein>
<feature type="domain" description="Enoyl reductase (ER)" evidence="2">
    <location>
        <begin position="10"/>
        <end position="319"/>
    </location>
</feature>
<dbReference type="GO" id="GO:0016491">
    <property type="term" value="F:oxidoreductase activity"/>
    <property type="evidence" value="ECO:0007669"/>
    <property type="project" value="UniProtKB-KW"/>
</dbReference>
<dbReference type="InterPro" id="IPR002364">
    <property type="entry name" value="Quin_OxRdtase/zeta-crystal_CS"/>
</dbReference>
<dbReference type="SUPFAM" id="SSF51735">
    <property type="entry name" value="NAD(P)-binding Rossmann-fold domains"/>
    <property type="match status" value="1"/>
</dbReference>
<dbReference type="InterPro" id="IPR011032">
    <property type="entry name" value="GroES-like_sf"/>
</dbReference>
<keyword evidence="1" id="KW-0560">Oxidoreductase</keyword>
<dbReference type="GO" id="GO:0008270">
    <property type="term" value="F:zinc ion binding"/>
    <property type="evidence" value="ECO:0007669"/>
    <property type="project" value="InterPro"/>
</dbReference>
<dbReference type="PANTHER" id="PTHR11695">
    <property type="entry name" value="ALCOHOL DEHYDROGENASE RELATED"/>
    <property type="match status" value="1"/>
</dbReference>
<dbReference type="InterPro" id="IPR020843">
    <property type="entry name" value="ER"/>
</dbReference>
<dbReference type="Proteomes" id="UP000530928">
    <property type="component" value="Unassembled WGS sequence"/>
</dbReference>
<dbReference type="RefSeq" id="WP_181611834.1">
    <property type="nucleotide sequence ID" value="NZ_BAABAM010000003.1"/>
</dbReference>
<evidence type="ECO:0000256" key="1">
    <source>
        <dbReference type="ARBA" id="ARBA00023002"/>
    </source>
</evidence>
<dbReference type="Pfam" id="PF08240">
    <property type="entry name" value="ADH_N"/>
    <property type="match status" value="1"/>
</dbReference>
<dbReference type="CDD" id="cd08267">
    <property type="entry name" value="MDR1"/>
    <property type="match status" value="1"/>
</dbReference>
<keyword evidence="4" id="KW-1185">Reference proteome</keyword>